<dbReference type="EMBL" id="DF849315">
    <property type="protein sequence ID" value="GAT56542.1"/>
    <property type="molecule type" value="Genomic_DNA"/>
</dbReference>
<evidence type="ECO:0000256" key="1">
    <source>
        <dbReference type="SAM" id="MobiDB-lite"/>
    </source>
</evidence>
<feature type="compositionally biased region" description="Low complexity" evidence="1">
    <location>
        <begin position="75"/>
        <end position="86"/>
    </location>
</feature>
<evidence type="ECO:0000313" key="3">
    <source>
        <dbReference type="Proteomes" id="UP000815677"/>
    </source>
</evidence>
<feature type="region of interest" description="Disordered" evidence="1">
    <location>
        <begin position="381"/>
        <end position="446"/>
    </location>
</feature>
<feature type="region of interest" description="Disordered" evidence="1">
    <location>
        <begin position="258"/>
        <end position="328"/>
    </location>
</feature>
<dbReference type="PANTHER" id="PTHR48148">
    <property type="entry name" value="KERATINOCYTE PROLINE-RICH PROTEIN"/>
    <property type="match status" value="1"/>
</dbReference>
<gene>
    <name evidence="2" type="ORF">MCHLO_13186</name>
</gene>
<protein>
    <submittedName>
        <fullName evidence="2">Uncharacterized protein</fullName>
    </submittedName>
</protein>
<proteinExistence type="predicted"/>
<feature type="compositionally biased region" description="Pro residues" evidence="1">
    <location>
        <begin position="310"/>
        <end position="322"/>
    </location>
</feature>
<dbReference type="Proteomes" id="UP000815677">
    <property type="component" value="Unassembled WGS sequence"/>
</dbReference>
<evidence type="ECO:0000313" key="2">
    <source>
        <dbReference type="EMBL" id="GAT56542.1"/>
    </source>
</evidence>
<feature type="compositionally biased region" description="Pro residues" evidence="1">
    <location>
        <begin position="291"/>
        <end position="302"/>
    </location>
</feature>
<feature type="region of interest" description="Disordered" evidence="1">
    <location>
        <begin position="577"/>
        <end position="598"/>
    </location>
</feature>
<reference evidence="2" key="1">
    <citation type="submission" date="2014-09" db="EMBL/GenBank/DDBJ databases">
        <title>Genome sequence of the luminous mushroom Mycena chlorophos for searching fungal bioluminescence genes.</title>
        <authorList>
            <person name="Tanaka Y."/>
            <person name="Kasuga D."/>
            <person name="Oba Y."/>
            <person name="Hase S."/>
            <person name="Sato K."/>
            <person name="Oba Y."/>
            <person name="Sakakibara Y."/>
        </authorList>
    </citation>
    <scope>NUCLEOTIDE SEQUENCE</scope>
</reference>
<dbReference type="PANTHER" id="PTHR48148:SF2">
    <property type="entry name" value="PA14 DOMAIN-CONTAINING PROTEIN"/>
    <property type="match status" value="1"/>
</dbReference>
<name>A0ABQ0M137_MYCCL</name>
<feature type="region of interest" description="Disordered" evidence="1">
    <location>
        <begin position="75"/>
        <end position="117"/>
    </location>
</feature>
<accession>A0ABQ0M137</accession>
<keyword evidence="3" id="KW-1185">Reference proteome</keyword>
<feature type="compositionally biased region" description="Pro residues" evidence="1">
    <location>
        <begin position="581"/>
        <end position="590"/>
    </location>
</feature>
<feature type="compositionally biased region" description="Pro residues" evidence="1">
    <location>
        <begin position="388"/>
        <end position="398"/>
    </location>
</feature>
<organism evidence="2 3">
    <name type="scientific">Mycena chlorophos</name>
    <name type="common">Agaric fungus</name>
    <name type="synonym">Agaricus chlorophos</name>
    <dbReference type="NCBI Taxonomy" id="658473"/>
    <lineage>
        <taxon>Eukaryota</taxon>
        <taxon>Fungi</taxon>
        <taxon>Dikarya</taxon>
        <taxon>Basidiomycota</taxon>
        <taxon>Agaricomycotina</taxon>
        <taxon>Agaricomycetes</taxon>
        <taxon>Agaricomycetidae</taxon>
        <taxon>Agaricales</taxon>
        <taxon>Marasmiineae</taxon>
        <taxon>Mycenaceae</taxon>
        <taxon>Mycena</taxon>
    </lineage>
</organism>
<sequence>MAQSQVLRPFPLPLPRPRAHFNERGELITYPPMAAATHSTANVPSPQVVQLEMTEEDEMELDLRYPDEDELAMSAPVSTSTATPAPESTPPPRSNPVSIPRPAAPPKNQPRADVPTSAHSALLCPTEGCNGITGTPGRRCLTCVHRNWANLRGTHVAALPRPPALQAPQPTVPAIQTAERPKKKKNLSVRLLVRMPGSSTAEIVVLDKPVVEPVPDVAATGWDSDLTDLTDDDTQTQVQPVVAPPRTPFKIRIPARSKPAVVQPNAEPSSSKLPIDSPMSIEVPVPVTSLPTPPPSATPPTPTASALPTASPPLPGPIPAPALPGVVPPAAESQQRRCTIARCRAPLPPLSEYRWKCCTACRVHYRQYQRDRMKGLRDTAAAGLHSPSPSPGPGPGPCPEQSTTVQEGSAPKPETPIRSGSTSASGNLNQAPKLVKSQRQRDWEREEMRRALEASIRPPGRSVHAPVKSQLEQYPDAFVPGARACKGHACDFILPSAVEYPLEKCVVCARRDRLQQGEKLTDGLVYPLVAESAKQQGRCRYSDCGSRIIDGSVEECQQCIRRMRKVPAGTVVRKKYKTPIPTTPTPPPAPSSKKRKRFSPYPVYQSRDSVIKDFGTRFAGFIQAQSYYALMRGGPTASSAMFDFSGEYSIVVASLDVVARRPAAEAHARDVKSQIERVCGLAFTSTSWVSVLGSHRGVVTRFACTHVVDLQRQVRDLPLPRPPGANPYICQPKTMQGELEVAVLPDESHKYFAGEKTIVRFRLVG</sequence>
<feature type="compositionally biased region" description="Polar residues" evidence="1">
    <location>
        <begin position="418"/>
        <end position="430"/>
    </location>
</feature>